<dbReference type="CDD" id="cd06257">
    <property type="entry name" value="DnaJ"/>
    <property type="match status" value="1"/>
</dbReference>
<organism evidence="3 4">
    <name type="scientific">Meira miltonrushii</name>
    <dbReference type="NCBI Taxonomy" id="1280837"/>
    <lineage>
        <taxon>Eukaryota</taxon>
        <taxon>Fungi</taxon>
        <taxon>Dikarya</taxon>
        <taxon>Basidiomycota</taxon>
        <taxon>Ustilaginomycotina</taxon>
        <taxon>Exobasidiomycetes</taxon>
        <taxon>Exobasidiales</taxon>
        <taxon>Brachybasidiaceae</taxon>
        <taxon>Meira</taxon>
    </lineage>
</organism>
<dbReference type="SUPFAM" id="SSF46565">
    <property type="entry name" value="Chaperone J-domain"/>
    <property type="match status" value="1"/>
</dbReference>
<dbReference type="InterPro" id="IPR056453">
    <property type="entry name" value="HTH_DNAJC9"/>
</dbReference>
<dbReference type="GeneID" id="37018900"/>
<evidence type="ECO:0000313" key="3">
    <source>
        <dbReference type="EMBL" id="PWN37076.1"/>
    </source>
</evidence>
<dbReference type="Pfam" id="PF00226">
    <property type="entry name" value="DnaJ"/>
    <property type="match status" value="1"/>
</dbReference>
<feature type="domain" description="J" evidence="2">
    <location>
        <begin position="18"/>
        <end position="87"/>
    </location>
</feature>
<dbReference type="RefSeq" id="XP_025357378.1">
    <property type="nucleotide sequence ID" value="XM_025497119.1"/>
</dbReference>
<dbReference type="PROSITE" id="PS50076">
    <property type="entry name" value="DNAJ_2"/>
    <property type="match status" value="1"/>
</dbReference>
<dbReference type="InParanoid" id="A0A316VHQ7"/>
<name>A0A316VHQ7_9BASI</name>
<dbReference type="GO" id="GO:0005737">
    <property type="term" value="C:cytoplasm"/>
    <property type="evidence" value="ECO:0007669"/>
    <property type="project" value="TreeGrafter"/>
</dbReference>
<dbReference type="Gene3D" id="1.10.287.110">
    <property type="entry name" value="DnaJ domain"/>
    <property type="match status" value="1"/>
</dbReference>
<evidence type="ECO:0000313" key="4">
    <source>
        <dbReference type="Proteomes" id="UP000245771"/>
    </source>
</evidence>
<keyword evidence="4" id="KW-1185">Reference proteome</keyword>
<dbReference type="InterPro" id="IPR036869">
    <property type="entry name" value="J_dom_sf"/>
</dbReference>
<dbReference type="OrthoDB" id="110024at2759"/>
<protein>
    <submittedName>
        <fullName evidence="3">DnaJ-domain-containing protein</fullName>
    </submittedName>
</protein>
<dbReference type="FunFam" id="1.10.287.110:FF:000110">
    <property type="entry name" value="DnaJ domain protein (AFU_orthologue AFUA_2G13210)"/>
    <property type="match status" value="1"/>
</dbReference>
<dbReference type="STRING" id="1280837.A0A316VHQ7"/>
<sequence length="317" mass="36147">MNDEADPALQFFPDGKVDLYGALGVNKEATEDEIKKAYRKAALKYHPDKQKGNETEKQDASSKFQQIGYAYAVLSTPARKARYDSTGRTDESMFEEAMDWNAYFKELWTGEVNADTLDEFKQKYQGSKDEREDILEAYKATQGHLAEMVDHVPYMSLRVDRVRVEKVVEEAIKEEDIKRTKQWDKTRKDKKLIEQAEKKEETEEAEAMEMAREMGVYDALFGDEAAKAKSRANGKGKAQKRKQEDDEEGDLAGLQNLIAKRNQNRGHQMDNLIAKLEAEAGAKKKQDAGPTTEPSEEEFARIQASIDAKRNKKTKSR</sequence>
<reference evidence="3 4" key="1">
    <citation type="journal article" date="2018" name="Mol. Biol. Evol.">
        <title>Broad Genomic Sampling Reveals a Smut Pathogenic Ancestry of the Fungal Clade Ustilaginomycotina.</title>
        <authorList>
            <person name="Kijpornyongpan T."/>
            <person name="Mondo S.J."/>
            <person name="Barry K."/>
            <person name="Sandor L."/>
            <person name="Lee J."/>
            <person name="Lipzen A."/>
            <person name="Pangilinan J."/>
            <person name="LaButti K."/>
            <person name="Hainaut M."/>
            <person name="Henrissat B."/>
            <person name="Grigoriev I.V."/>
            <person name="Spatafora J.W."/>
            <person name="Aime M.C."/>
        </authorList>
    </citation>
    <scope>NUCLEOTIDE SEQUENCE [LARGE SCALE GENOMIC DNA]</scope>
    <source>
        <strain evidence="3 4">MCA 3882</strain>
    </source>
</reference>
<dbReference type="EMBL" id="KZ819602">
    <property type="protein sequence ID" value="PWN37076.1"/>
    <property type="molecule type" value="Genomic_DNA"/>
</dbReference>
<dbReference type="Proteomes" id="UP000245771">
    <property type="component" value="Unassembled WGS sequence"/>
</dbReference>
<feature type="compositionally biased region" description="Basic residues" evidence="1">
    <location>
        <begin position="228"/>
        <end position="240"/>
    </location>
</feature>
<feature type="region of interest" description="Disordered" evidence="1">
    <location>
        <begin position="227"/>
        <end position="317"/>
    </location>
</feature>
<feature type="compositionally biased region" description="Basic and acidic residues" evidence="1">
    <location>
        <begin position="276"/>
        <end position="287"/>
    </location>
</feature>
<dbReference type="GO" id="GO:0005634">
    <property type="term" value="C:nucleus"/>
    <property type="evidence" value="ECO:0007669"/>
    <property type="project" value="TreeGrafter"/>
</dbReference>
<dbReference type="InterPro" id="IPR052594">
    <property type="entry name" value="J_domain-containing_protein"/>
</dbReference>
<dbReference type="AlphaFoldDB" id="A0A316VHQ7"/>
<dbReference type="PANTHER" id="PTHR44144">
    <property type="entry name" value="DNAJ HOMOLOG SUBFAMILY C MEMBER 9"/>
    <property type="match status" value="1"/>
</dbReference>
<dbReference type="PANTHER" id="PTHR44144:SF1">
    <property type="entry name" value="DNAJ HOMOLOG SUBFAMILY C MEMBER 9"/>
    <property type="match status" value="1"/>
</dbReference>
<accession>A0A316VHQ7</accession>
<dbReference type="FunCoup" id="A0A316VHQ7">
    <property type="interactions" value="637"/>
</dbReference>
<dbReference type="PRINTS" id="PR00625">
    <property type="entry name" value="JDOMAIN"/>
</dbReference>
<dbReference type="Pfam" id="PF23302">
    <property type="entry name" value="HTH_DNAJC9"/>
    <property type="match status" value="1"/>
</dbReference>
<evidence type="ECO:0000259" key="2">
    <source>
        <dbReference type="PROSITE" id="PS50076"/>
    </source>
</evidence>
<gene>
    <name evidence="3" type="ORF">FA14DRAFT_141089</name>
</gene>
<dbReference type="InterPro" id="IPR001623">
    <property type="entry name" value="DnaJ_domain"/>
</dbReference>
<dbReference type="GO" id="GO:0031072">
    <property type="term" value="F:heat shock protein binding"/>
    <property type="evidence" value="ECO:0007669"/>
    <property type="project" value="TreeGrafter"/>
</dbReference>
<proteinExistence type="predicted"/>
<dbReference type="SMART" id="SM00271">
    <property type="entry name" value="DnaJ"/>
    <property type="match status" value="1"/>
</dbReference>
<evidence type="ECO:0000256" key="1">
    <source>
        <dbReference type="SAM" id="MobiDB-lite"/>
    </source>
</evidence>